<comment type="catalytic activity">
    <reaction evidence="9">
        <text>ATP + H2O = ADP + phosphate + H(+)</text>
        <dbReference type="Rhea" id="RHEA:13065"/>
        <dbReference type="ChEBI" id="CHEBI:15377"/>
        <dbReference type="ChEBI" id="CHEBI:15378"/>
        <dbReference type="ChEBI" id="CHEBI:30616"/>
        <dbReference type="ChEBI" id="CHEBI:43474"/>
        <dbReference type="ChEBI" id="CHEBI:456216"/>
        <dbReference type="EC" id="5.6.2.4"/>
    </reaction>
</comment>
<evidence type="ECO:0000313" key="13">
    <source>
        <dbReference type="EMBL" id="ACY13367.1"/>
    </source>
</evidence>
<name>D0LMZ6_HALO1</name>
<keyword evidence="5 10" id="KW-0067">ATP-binding</keyword>
<evidence type="ECO:0000256" key="2">
    <source>
        <dbReference type="ARBA" id="ARBA00022741"/>
    </source>
</evidence>
<dbReference type="EC" id="5.6.2.4" evidence="8"/>
<dbReference type="GO" id="GO:0000725">
    <property type="term" value="P:recombinational repair"/>
    <property type="evidence" value="ECO:0007669"/>
    <property type="project" value="TreeGrafter"/>
</dbReference>
<evidence type="ECO:0000256" key="5">
    <source>
        <dbReference type="ARBA" id="ARBA00022840"/>
    </source>
</evidence>
<gene>
    <name evidence="13" type="ordered locus">Hoch_0743</name>
</gene>
<evidence type="ECO:0000256" key="4">
    <source>
        <dbReference type="ARBA" id="ARBA00022806"/>
    </source>
</evidence>
<dbReference type="Pfam" id="PF05016">
    <property type="entry name" value="ParE_toxin"/>
    <property type="match status" value="1"/>
</dbReference>
<dbReference type="GO" id="GO:0043138">
    <property type="term" value="F:3'-5' DNA helicase activity"/>
    <property type="evidence" value="ECO:0007669"/>
    <property type="project" value="UniProtKB-EC"/>
</dbReference>
<dbReference type="HOGENOM" id="CLU_023846_0_0_7"/>
<keyword evidence="4 10" id="KW-0347">Helicase</keyword>
<dbReference type="Proteomes" id="UP000001880">
    <property type="component" value="Chromosome"/>
</dbReference>
<dbReference type="GO" id="GO:0005524">
    <property type="term" value="F:ATP binding"/>
    <property type="evidence" value="ECO:0007669"/>
    <property type="project" value="UniProtKB-UniRule"/>
</dbReference>
<dbReference type="InterPro" id="IPR007712">
    <property type="entry name" value="RelE/ParE_toxin"/>
</dbReference>
<keyword evidence="2 10" id="KW-0547">Nucleotide-binding</keyword>
<comment type="catalytic activity">
    <reaction evidence="7">
        <text>Couples ATP hydrolysis with the unwinding of duplex DNA by translocating in the 3'-5' direction.</text>
        <dbReference type="EC" id="5.6.2.4"/>
    </reaction>
</comment>
<dbReference type="InterPro" id="IPR000212">
    <property type="entry name" value="DNA_helicase_UvrD/REP"/>
</dbReference>
<dbReference type="Pfam" id="PF00580">
    <property type="entry name" value="UvrD-helicase"/>
    <property type="match status" value="1"/>
</dbReference>
<dbReference type="InterPro" id="IPR014016">
    <property type="entry name" value="UvrD-like_ATP-bd"/>
</dbReference>
<evidence type="ECO:0000259" key="12">
    <source>
        <dbReference type="PROSITE" id="PS51198"/>
    </source>
</evidence>
<dbReference type="Gene3D" id="3.30.2310.20">
    <property type="entry name" value="RelE-like"/>
    <property type="match status" value="1"/>
</dbReference>
<feature type="domain" description="UvrD-like helicase ATP-binding" evidence="12">
    <location>
        <begin position="230"/>
        <end position="522"/>
    </location>
</feature>
<dbReference type="RefSeq" id="WP_012825994.1">
    <property type="nucleotide sequence ID" value="NC_013440.1"/>
</dbReference>
<evidence type="ECO:0000313" key="14">
    <source>
        <dbReference type="Proteomes" id="UP000001880"/>
    </source>
</evidence>
<feature type="binding site" evidence="10">
    <location>
        <begin position="251"/>
        <end position="258"/>
    </location>
    <ligand>
        <name>ATP</name>
        <dbReference type="ChEBI" id="CHEBI:30616"/>
    </ligand>
</feature>
<keyword evidence="14" id="KW-1185">Reference proteome</keyword>
<dbReference type="PANTHER" id="PTHR11070:SF45">
    <property type="entry name" value="DNA 3'-5' HELICASE"/>
    <property type="match status" value="1"/>
</dbReference>
<dbReference type="AlphaFoldDB" id="D0LMZ6"/>
<evidence type="ECO:0000256" key="1">
    <source>
        <dbReference type="ARBA" id="ARBA00022649"/>
    </source>
</evidence>
<keyword evidence="1" id="KW-1277">Toxin-antitoxin system</keyword>
<dbReference type="STRING" id="502025.Hoch_0743"/>
<dbReference type="Pfam" id="PF13361">
    <property type="entry name" value="UvrD_C"/>
    <property type="match status" value="1"/>
</dbReference>
<dbReference type="EMBL" id="CP001804">
    <property type="protein sequence ID" value="ACY13367.1"/>
    <property type="molecule type" value="Genomic_DNA"/>
</dbReference>
<evidence type="ECO:0000256" key="8">
    <source>
        <dbReference type="ARBA" id="ARBA00034808"/>
    </source>
</evidence>
<keyword evidence="3 10" id="KW-0378">Hydrolase</keyword>
<dbReference type="GO" id="GO:0005829">
    <property type="term" value="C:cytosol"/>
    <property type="evidence" value="ECO:0007669"/>
    <property type="project" value="TreeGrafter"/>
</dbReference>
<reference evidence="13 14" key="1">
    <citation type="journal article" date="2010" name="Stand. Genomic Sci.">
        <title>Complete genome sequence of Haliangium ochraceum type strain (SMP-2).</title>
        <authorList>
            <consortium name="US DOE Joint Genome Institute (JGI-PGF)"/>
            <person name="Ivanova N."/>
            <person name="Daum C."/>
            <person name="Lang E."/>
            <person name="Abt B."/>
            <person name="Kopitz M."/>
            <person name="Saunders E."/>
            <person name="Lapidus A."/>
            <person name="Lucas S."/>
            <person name="Glavina Del Rio T."/>
            <person name="Nolan M."/>
            <person name="Tice H."/>
            <person name="Copeland A."/>
            <person name="Cheng J.F."/>
            <person name="Chen F."/>
            <person name="Bruce D."/>
            <person name="Goodwin L."/>
            <person name="Pitluck S."/>
            <person name="Mavromatis K."/>
            <person name="Pati A."/>
            <person name="Mikhailova N."/>
            <person name="Chen A."/>
            <person name="Palaniappan K."/>
            <person name="Land M."/>
            <person name="Hauser L."/>
            <person name="Chang Y.J."/>
            <person name="Jeffries C.D."/>
            <person name="Detter J.C."/>
            <person name="Brettin T."/>
            <person name="Rohde M."/>
            <person name="Goker M."/>
            <person name="Bristow J."/>
            <person name="Markowitz V."/>
            <person name="Eisen J.A."/>
            <person name="Hugenholtz P."/>
            <person name="Kyrpides N.C."/>
            <person name="Klenk H.P."/>
        </authorList>
    </citation>
    <scope>NUCLEOTIDE SEQUENCE [LARGE SCALE GENOMIC DNA]</scope>
    <source>
        <strain evidence="14">DSM 14365 / CIP 107738 / JCM 11303 / AJ 13395 / SMP-2</strain>
    </source>
</reference>
<evidence type="ECO:0000256" key="9">
    <source>
        <dbReference type="ARBA" id="ARBA00048988"/>
    </source>
</evidence>
<dbReference type="InterPro" id="IPR027417">
    <property type="entry name" value="P-loop_NTPase"/>
</dbReference>
<dbReference type="SUPFAM" id="SSF143011">
    <property type="entry name" value="RelE-like"/>
    <property type="match status" value="1"/>
</dbReference>
<sequence length="712" mass="78920">MSKTYELIQKPAFLKDLLALERTVSKKVVNAIEALQRDPFGPKTKHLTYSGYKNLYRYRIGDHRIVYAVGTDCLSILAVGPRGRIYERFQPSEARTQLAPGDLASAAPQAVPTAPADPVPENLPAGGDPESPGGRAETHDDAPPADHGMLLRGLLSTWAVPEAYHDQVIACRTAEEVLELELPEDVIERILHLNAPPRLDEVVAQPSLELRRPQDLNDFLDGTLSGFLLRLDEEQARVADRQSGGPMLVKGGPGTGKSLVALYRIRALMHPDARERWFEGRRPRVLFVTYTKALTRASEQLLRRLLAEDDLDSVEIMTLDALASQLAKSVAGHKRAMRPQMEKALADARERVRFPGGPLEQAALARAADGLDDGYLIEEFDTVIDGRGIDTLDAYLSEARSGRGTRFDARTRRAVWALYEAWRQALKPMGTSFSQLQSVALERASTLADADKYDVVVIDEAQDLTPVGIRLAVAVCRTREGLYLTADEAQTIYGRAYRWKDVSEALDFRGRTAVLRRNYRCTHELQVAAAQFCQVGEIADPESSAQAVHHGPLPLALEHEGVPGDAIAHYFRAWAEELRLPVWSSAVLVRSKAFGKQIVEQLEAAKVPVRMVGSGDLELDGKYVKVMTMHAAKGLEFPMVCVAGLKSGVIPSRARKAQDDDDWEAHVLQERRLFHVAISRAMRRLLITFPGAKPSSFIADLDSALWAWETWQ</sequence>
<evidence type="ECO:0000256" key="6">
    <source>
        <dbReference type="ARBA" id="ARBA00023235"/>
    </source>
</evidence>
<dbReference type="PROSITE" id="PS51198">
    <property type="entry name" value="UVRD_HELICASE_ATP_BIND"/>
    <property type="match status" value="1"/>
</dbReference>
<dbReference type="InterPro" id="IPR035093">
    <property type="entry name" value="RelE/ParE_toxin_dom_sf"/>
</dbReference>
<protein>
    <recommendedName>
        <fullName evidence="8">DNA 3'-5' helicase</fullName>
        <ecNumber evidence="8">5.6.2.4</ecNumber>
    </recommendedName>
</protein>
<dbReference type="Gene3D" id="3.40.50.300">
    <property type="entry name" value="P-loop containing nucleotide triphosphate hydrolases"/>
    <property type="match status" value="2"/>
</dbReference>
<evidence type="ECO:0000256" key="3">
    <source>
        <dbReference type="ARBA" id="ARBA00022801"/>
    </source>
</evidence>
<accession>D0LMZ6</accession>
<dbReference type="eggNOG" id="COG0210">
    <property type="taxonomic scope" value="Bacteria"/>
</dbReference>
<dbReference type="PANTHER" id="PTHR11070">
    <property type="entry name" value="UVRD / RECB / PCRA DNA HELICASE FAMILY MEMBER"/>
    <property type="match status" value="1"/>
</dbReference>
<keyword evidence="6" id="KW-0413">Isomerase</keyword>
<dbReference type="KEGG" id="hoh:Hoch_0743"/>
<dbReference type="GO" id="GO:0016887">
    <property type="term" value="F:ATP hydrolysis activity"/>
    <property type="evidence" value="ECO:0007669"/>
    <property type="project" value="RHEA"/>
</dbReference>
<evidence type="ECO:0000256" key="10">
    <source>
        <dbReference type="PROSITE-ProRule" id="PRU00560"/>
    </source>
</evidence>
<dbReference type="SUPFAM" id="SSF52540">
    <property type="entry name" value="P-loop containing nucleoside triphosphate hydrolases"/>
    <property type="match status" value="1"/>
</dbReference>
<dbReference type="InterPro" id="IPR014017">
    <property type="entry name" value="DNA_helicase_UvrD-like_C"/>
</dbReference>
<organism evidence="13 14">
    <name type="scientific">Haliangium ochraceum (strain DSM 14365 / JCM 11303 / SMP-2)</name>
    <dbReference type="NCBI Taxonomy" id="502025"/>
    <lineage>
        <taxon>Bacteria</taxon>
        <taxon>Pseudomonadati</taxon>
        <taxon>Myxococcota</taxon>
        <taxon>Polyangia</taxon>
        <taxon>Haliangiales</taxon>
        <taxon>Kofleriaceae</taxon>
        <taxon>Haliangium</taxon>
    </lineage>
</organism>
<proteinExistence type="predicted"/>
<evidence type="ECO:0000256" key="7">
    <source>
        <dbReference type="ARBA" id="ARBA00034617"/>
    </source>
</evidence>
<dbReference type="eggNOG" id="COG2026">
    <property type="taxonomic scope" value="Bacteria"/>
</dbReference>
<dbReference type="GO" id="GO:0003677">
    <property type="term" value="F:DNA binding"/>
    <property type="evidence" value="ECO:0007669"/>
    <property type="project" value="InterPro"/>
</dbReference>
<dbReference type="OrthoDB" id="5441773at2"/>
<evidence type="ECO:0000256" key="11">
    <source>
        <dbReference type="SAM" id="MobiDB-lite"/>
    </source>
</evidence>
<feature type="region of interest" description="Disordered" evidence="11">
    <location>
        <begin position="105"/>
        <end position="147"/>
    </location>
</feature>